<evidence type="ECO:0000259" key="1">
    <source>
        <dbReference type="Pfam" id="PF25597"/>
    </source>
</evidence>
<feature type="domain" description="Retroviral polymerase SH3-like" evidence="1">
    <location>
        <begin position="6"/>
        <end position="41"/>
    </location>
</feature>
<keyword evidence="3" id="KW-1185">Reference proteome</keyword>
<reference evidence="2" key="2">
    <citation type="submission" date="2021-02" db="EMBL/GenBank/DDBJ databases">
        <authorList>
            <person name="Kimball J.A."/>
            <person name="Haas M.W."/>
            <person name="Macchietto M."/>
            <person name="Kono T."/>
            <person name="Duquette J."/>
            <person name="Shao M."/>
        </authorList>
    </citation>
    <scope>NUCLEOTIDE SEQUENCE</scope>
    <source>
        <tissue evidence="2">Fresh leaf tissue</tissue>
    </source>
</reference>
<organism evidence="2 3">
    <name type="scientific">Zizania palustris</name>
    <name type="common">Northern wild rice</name>
    <dbReference type="NCBI Taxonomy" id="103762"/>
    <lineage>
        <taxon>Eukaryota</taxon>
        <taxon>Viridiplantae</taxon>
        <taxon>Streptophyta</taxon>
        <taxon>Embryophyta</taxon>
        <taxon>Tracheophyta</taxon>
        <taxon>Spermatophyta</taxon>
        <taxon>Magnoliopsida</taxon>
        <taxon>Liliopsida</taxon>
        <taxon>Poales</taxon>
        <taxon>Poaceae</taxon>
        <taxon>BOP clade</taxon>
        <taxon>Oryzoideae</taxon>
        <taxon>Oryzeae</taxon>
        <taxon>Zizaniinae</taxon>
        <taxon>Zizania</taxon>
    </lineage>
</organism>
<proteinExistence type="predicted"/>
<dbReference type="InterPro" id="IPR057670">
    <property type="entry name" value="SH3_retrovirus"/>
</dbReference>
<name>A0A8J5TAG7_ZIZPA</name>
<sequence length="155" mass="16941">MILERGYSTEHKGYCCWDPINRQFCICRDVTFDESRSFYSCPSFDVSPGSLTESLFLTLLGATLSSALLLSHLVVPSFSVPSSDYETSPMDPAHETPSSASLLPSSDVSVFSSKPLVIHVYTIVGKSQTPMPSPHSNSSSAIPAPELAHYDLRDY</sequence>
<dbReference type="Proteomes" id="UP000729402">
    <property type="component" value="Unassembled WGS sequence"/>
</dbReference>
<comment type="caution">
    <text evidence="2">The sequence shown here is derived from an EMBL/GenBank/DDBJ whole genome shotgun (WGS) entry which is preliminary data.</text>
</comment>
<gene>
    <name evidence="2" type="ORF">GUJ93_ZPchr0006g44548</name>
</gene>
<dbReference type="EMBL" id="JAAALK010000283">
    <property type="protein sequence ID" value="KAG8076433.1"/>
    <property type="molecule type" value="Genomic_DNA"/>
</dbReference>
<evidence type="ECO:0000313" key="2">
    <source>
        <dbReference type="EMBL" id="KAG8076433.1"/>
    </source>
</evidence>
<dbReference type="AlphaFoldDB" id="A0A8J5TAG7"/>
<dbReference type="OrthoDB" id="6776856at2759"/>
<reference evidence="2" key="1">
    <citation type="journal article" date="2021" name="bioRxiv">
        <title>Whole Genome Assembly and Annotation of Northern Wild Rice, Zizania palustris L., Supports a Whole Genome Duplication in the Zizania Genus.</title>
        <authorList>
            <person name="Haas M."/>
            <person name="Kono T."/>
            <person name="Macchietto M."/>
            <person name="Millas R."/>
            <person name="McGilp L."/>
            <person name="Shao M."/>
            <person name="Duquette J."/>
            <person name="Hirsch C.N."/>
            <person name="Kimball J."/>
        </authorList>
    </citation>
    <scope>NUCLEOTIDE SEQUENCE</scope>
    <source>
        <tissue evidence="2">Fresh leaf tissue</tissue>
    </source>
</reference>
<evidence type="ECO:0000313" key="3">
    <source>
        <dbReference type="Proteomes" id="UP000729402"/>
    </source>
</evidence>
<accession>A0A8J5TAG7</accession>
<dbReference type="Pfam" id="PF25597">
    <property type="entry name" value="SH3_retrovirus"/>
    <property type="match status" value="1"/>
</dbReference>
<protein>
    <recommendedName>
        <fullName evidence="1">Retroviral polymerase SH3-like domain-containing protein</fullName>
    </recommendedName>
</protein>